<reference evidence="4" key="1">
    <citation type="journal article" date="2019" name="Int. J. Syst. Evol. Microbiol.">
        <title>The Global Catalogue of Microorganisms (GCM) 10K type strain sequencing project: providing services to taxonomists for standard genome sequencing and annotation.</title>
        <authorList>
            <consortium name="The Broad Institute Genomics Platform"/>
            <consortium name="The Broad Institute Genome Sequencing Center for Infectious Disease"/>
            <person name="Wu L."/>
            <person name="Ma J."/>
        </authorList>
    </citation>
    <scope>NUCLEOTIDE SEQUENCE [LARGE SCALE GENOMIC DNA]</scope>
    <source>
        <strain evidence="4">KACC 12508</strain>
    </source>
</reference>
<protein>
    <recommendedName>
        <fullName evidence="5">PXPV repeat-containing protein</fullName>
    </recommendedName>
</protein>
<evidence type="ECO:0000256" key="1">
    <source>
        <dbReference type="SAM" id="MobiDB-lite"/>
    </source>
</evidence>
<dbReference type="Pfam" id="PF12778">
    <property type="entry name" value="PXPV"/>
    <property type="match status" value="1"/>
</dbReference>
<organism evidence="3 4">
    <name type="scientific">Herminiimonas glaciei</name>
    <dbReference type="NCBI Taxonomy" id="523788"/>
    <lineage>
        <taxon>Bacteria</taxon>
        <taxon>Pseudomonadati</taxon>
        <taxon>Pseudomonadota</taxon>
        <taxon>Betaproteobacteria</taxon>
        <taxon>Burkholderiales</taxon>
        <taxon>Oxalobacteraceae</taxon>
        <taxon>Herminiimonas</taxon>
    </lineage>
</organism>
<accession>A0ABW2IEH9</accession>
<evidence type="ECO:0000313" key="4">
    <source>
        <dbReference type="Proteomes" id="UP001596542"/>
    </source>
</evidence>
<feature type="signal peptide" evidence="2">
    <location>
        <begin position="1"/>
        <end position="26"/>
    </location>
</feature>
<dbReference type="EMBL" id="JBHTBU010000002">
    <property type="protein sequence ID" value="MFC7289508.1"/>
    <property type="molecule type" value="Genomic_DNA"/>
</dbReference>
<dbReference type="Proteomes" id="UP001596542">
    <property type="component" value="Unassembled WGS sequence"/>
</dbReference>
<feature type="compositionally biased region" description="Basic and acidic residues" evidence="1">
    <location>
        <begin position="86"/>
        <end position="103"/>
    </location>
</feature>
<gene>
    <name evidence="3" type="ORF">ACFQPC_15785</name>
</gene>
<dbReference type="RefSeq" id="WP_382272796.1">
    <property type="nucleotide sequence ID" value="NZ_JBHTBU010000002.1"/>
</dbReference>
<proteinExistence type="predicted"/>
<evidence type="ECO:0000313" key="3">
    <source>
        <dbReference type="EMBL" id="MFC7289508.1"/>
    </source>
</evidence>
<feature type="region of interest" description="Disordered" evidence="1">
    <location>
        <begin position="85"/>
        <end position="109"/>
    </location>
</feature>
<feature type="chain" id="PRO_5045299634" description="PXPV repeat-containing protein" evidence="2">
    <location>
        <begin position="27"/>
        <end position="109"/>
    </location>
</feature>
<dbReference type="InterPro" id="IPR024446">
    <property type="entry name" value="PXPV"/>
</dbReference>
<keyword evidence="4" id="KW-1185">Reference proteome</keyword>
<comment type="caution">
    <text evidence="3">The sequence shown here is derived from an EMBL/GenBank/DDBJ whole genome shotgun (WGS) entry which is preliminary data.</text>
</comment>
<evidence type="ECO:0000256" key="2">
    <source>
        <dbReference type="SAM" id="SignalP"/>
    </source>
</evidence>
<keyword evidence="2" id="KW-0732">Signal</keyword>
<name>A0ABW2IEH9_9BURK</name>
<evidence type="ECO:0008006" key="5">
    <source>
        <dbReference type="Google" id="ProtNLM"/>
    </source>
</evidence>
<sequence length="109" mass="12680">MNKFLSATAGILATATLLFAATPAMARVDVDLNIGVPVYGAPAPVYVQPQPVYVQPRPVYVQPRPVYVHPRPYYGDRHYRHRHYYDRHDRDHDGVPNRYDRRPNNPHRY</sequence>